<gene>
    <name evidence="2" type="ORF">AB3X84_06865</name>
</gene>
<dbReference type="CDD" id="cd00093">
    <property type="entry name" value="HTH_XRE"/>
    <property type="match status" value="1"/>
</dbReference>
<evidence type="ECO:0000313" key="2">
    <source>
        <dbReference type="EMBL" id="MEX3749719.1"/>
    </source>
</evidence>
<dbReference type="PROSITE" id="PS50943">
    <property type="entry name" value="HTH_CROC1"/>
    <property type="match status" value="1"/>
</dbReference>
<name>A0ABV3W939_9BURK</name>
<dbReference type="SUPFAM" id="SSF47413">
    <property type="entry name" value="lambda repressor-like DNA-binding domains"/>
    <property type="match status" value="1"/>
</dbReference>
<dbReference type="EMBL" id="JBFPKE010000002">
    <property type="protein sequence ID" value="MEX3749719.1"/>
    <property type="molecule type" value="Genomic_DNA"/>
</dbReference>
<reference evidence="2 3" key="1">
    <citation type="submission" date="2024-07" db="EMBL/GenBank/DDBJ databases">
        <title>A survey of Mimosa microsymbionts across Brazilian biomes reveals a high diversity of Paraburkholderia nodulating endemic species, but also that Cupriavidus is common as a symbiont of widespread species.</title>
        <authorList>
            <person name="Rouws L."/>
            <person name="Barauna A."/>
            <person name="Beukes C."/>
            <person name="Rouws J.R.C."/>
            <person name="De Faria S.M."/>
            <person name="Gross E."/>
            <person name="Bueno Dos Reis Junior F."/>
            <person name="Simon M.F."/>
            <person name="Maluk M."/>
            <person name="Odee D.W."/>
            <person name="Kenicer G."/>
            <person name="Young J.P.W."/>
            <person name="Reis V.M."/>
            <person name="Zilli J."/>
            <person name="James E.K."/>
        </authorList>
    </citation>
    <scope>NUCLEOTIDE SEQUENCE [LARGE SCALE GENOMIC DNA]</scope>
    <source>
        <strain evidence="2 3">BR14375</strain>
    </source>
</reference>
<protein>
    <submittedName>
        <fullName evidence="2">Helix-turn-helix domain-containing protein</fullName>
    </submittedName>
</protein>
<dbReference type="Pfam" id="PF13560">
    <property type="entry name" value="HTH_31"/>
    <property type="match status" value="1"/>
</dbReference>
<dbReference type="SMART" id="SM00530">
    <property type="entry name" value="HTH_XRE"/>
    <property type="match status" value="1"/>
</dbReference>
<dbReference type="InterPro" id="IPR010982">
    <property type="entry name" value="Lambda_DNA-bd_dom_sf"/>
</dbReference>
<comment type="caution">
    <text evidence="2">The sequence shown here is derived from an EMBL/GenBank/DDBJ whole genome shotgun (WGS) entry which is preliminary data.</text>
</comment>
<dbReference type="InterPro" id="IPR001387">
    <property type="entry name" value="Cro/C1-type_HTH"/>
</dbReference>
<evidence type="ECO:0000259" key="1">
    <source>
        <dbReference type="PROSITE" id="PS50943"/>
    </source>
</evidence>
<dbReference type="RefSeq" id="WP_368608338.1">
    <property type="nucleotide sequence ID" value="NZ_JBFPKB010000004.1"/>
</dbReference>
<dbReference type="Gene3D" id="1.10.260.40">
    <property type="entry name" value="lambda repressor-like DNA-binding domains"/>
    <property type="match status" value="1"/>
</dbReference>
<dbReference type="Proteomes" id="UP001558535">
    <property type="component" value="Unassembled WGS sequence"/>
</dbReference>
<accession>A0ABV3W939</accession>
<feature type="domain" description="HTH cro/C1-type" evidence="1">
    <location>
        <begin position="9"/>
        <end position="61"/>
    </location>
</feature>
<proteinExistence type="predicted"/>
<organism evidence="2 3">
    <name type="scientific">Paraburkholderia phenoliruptrix</name>
    <dbReference type="NCBI Taxonomy" id="252970"/>
    <lineage>
        <taxon>Bacteria</taxon>
        <taxon>Pseudomonadati</taxon>
        <taxon>Pseudomonadota</taxon>
        <taxon>Betaproteobacteria</taxon>
        <taxon>Burkholderiales</taxon>
        <taxon>Burkholderiaceae</taxon>
        <taxon>Paraburkholderia</taxon>
    </lineage>
</organism>
<keyword evidence="3" id="KW-1185">Reference proteome</keyword>
<evidence type="ECO:0000313" key="3">
    <source>
        <dbReference type="Proteomes" id="UP001558535"/>
    </source>
</evidence>
<sequence length="140" mass="16167">MSTPFAVFLRGLRLRSALSQAELAQKLGYEQAYVSALELGTKPPSAEFLTRLRDHLSLADADRQEMQRELQDSPRRFVIPADLPTDEYRLYAELQRKIGRLLPTQIVTLRAIVRMDEEMTARPRYSVSRVRRKSKEGTEM</sequence>